<sequence length="108" mass="12267">MTAEECRAFKAVVKEQLQQEGIQTYDFPLSALNAEKARSADDHNTSLSEIKTLRLRQPFAVCTGTQEIQKEDGTKATTVFVANVDIQESQLVVFFFLHRKLNVWKDGF</sequence>
<accession>A0A3P7NAK8</accession>
<dbReference type="InterPro" id="IPR027417">
    <property type="entry name" value="P-loop_NTPase"/>
</dbReference>
<dbReference type="Proteomes" id="UP000281553">
    <property type="component" value="Unassembled WGS sequence"/>
</dbReference>
<evidence type="ECO:0000313" key="2">
    <source>
        <dbReference type="Proteomes" id="UP000281553"/>
    </source>
</evidence>
<proteinExistence type="predicted"/>
<dbReference type="Gene3D" id="3.40.50.300">
    <property type="entry name" value="P-loop containing nucleotide triphosphate hydrolases"/>
    <property type="match status" value="1"/>
</dbReference>
<keyword evidence="2" id="KW-1185">Reference proteome</keyword>
<dbReference type="EMBL" id="UYRU01084597">
    <property type="protein sequence ID" value="VDN34013.1"/>
    <property type="molecule type" value="Genomic_DNA"/>
</dbReference>
<organism evidence="1 2">
    <name type="scientific">Dibothriocephalus latus</name>
    <name type="common">Fish tapeworm</name>
    <name type="synonym">Diphyllobothrium latum</name>
    <dbReference type="NCBI Taxonomy" id="60516"/>
    <lineage>
        <taxon>Eukaryota</taxon>
        <taxon>Metazoa</taxon>
        <taxon>Spiralia</taxon>
        <taxon>Lophotrochozoa</taxon>
        <taxon>Platyhelminthes</taxon>
        <taxon>Cestoda</taxon>
        <taxon>Eucestoda</taxon>
        <taxon>Diphyllobothriidea</taxon>
        <taxon>Diphyllobothriidae</taxon>
        <taxon>Dibothriocephalus</taxon>
    </lineage>
</organism>
<gene>
    <name evidence="1" type="ORF">DILT_LOCUS16397</name>
</gene>
<reference evidence="1 2" key="1">
    <citation type="submission" date="2018-11" db="EMBL/GenBank/DDBJ databases">
        <authorList>
            <consortium name="Pathogen Informatics"/>
        </authorList>
    </citation>
    <scope>NUCLEOTIDE SEQUENCE [LARGE SCALE GENOMIC DNA]</scope>
</reference>
<dbReference type="OrthoDB" id="416553at2759"/>
<protein>
    <submittedName>
        <fullName evidence="1">Uncharacterized protein</fullName>
    </submittedName>
</protein>
<name>A0A3P7NAK8_DIBLA</name>
<evidence type="ECO:0000313" key="1">
    <source>
        <dbReference type="EMBL" id="VDN34013.1"/>
    </source>
</evidence>
<dbReference type="AlphaFoldDB" id="A0A3P7NAK8"/>